<protein>
    <recommendedName>
        <fullName evidence="1">Helicase ATP-binding domain-containing protein</fullName>
    </recommendedName>
</protein>
<dbReference type="PROSITE" id="PS51192">
    <property type="entry name" value="HELICASE_ATP_BIND_1"/>
    <property type="match status" value="1"/>
</dbReference>
<name>A0AAW0YMC1_CHEQU</name>
<dbReference type="Gene3D" id="3.40.50.300">
    <property type="entry name" value="P-loop containing nucleotide triphosphate hydrolases"/>
    <property type="match status" value="1"/>
</dbReference>
<dbReference type="EMBL" id="JARKIK010000003">
    <property type="protein sequence ID" value="KAK8752988.1"/>
    <property type="molecule type" value="Genomic_DNA"/>
</dbReference>
<feature type="non-terminal residue" evidence="2">
    <location>
        <position position="154"/>
    </location>
</feature>
<dbReference type="SMART" id="SM00487">
    <property type="entry name" value="DEXDc"/>
    <property type="match status" value="1"/>
</dbReference>
<dbReference type="Proteomes" id="UP001445076">
    <property type="component" value="Unassembled WGS sequence"/>
</dbReference>
<dbReference type="PANTHER" id="PTHR18934">
    <property type="entry name" value="ATP-DEPENDENT RNA HELICASE"/>
    <property type="match status" value="1"/>
</dbReference>
<dbReference type="SUPFAM" id="SSF52540">
    <property type="entry name" value="P-loop containing nucleoside triphosphate hydrolases"/>
    <property type="match status" value="1"/>
</dbReference>
<dbReference type="InterPro" id="IPR014001">
    <property type="entry name" value="Helicase_ATP-bd"/>
</dbReference>
<proteinExistence type="predicted"/>
<dbReference type="InterPro" id="IPR027417">
    <property type="entry name" value="P-loop_NTPase"/>
</dbReference>
<sequence>AKIAQNRVVVIKGETGSGKSTQVPQFILDEAVEKNRHCNIVVTQPRRIAAISLASRVCKERGWQLGKLVGYQVGLDNCTDPDTRVSYVTTEVLVQKMVHQHSLNKYTHIILDEVHERDCHTDFALLIVKKLLYTVSPNVKIILMSATIDASKFA</sequence>
<dbReference type="Pfam" id="PF00270">
    <property type="entry name" value="DEAD"/>
    <property type="match status" value="1"/>
</dbReference>
<feature type="non-terminal residue" evidence="2">
    <location>
        <position position="1"/>
    </location>
</feature>
<dbReference type="InterPro" id="IPR011545">
    <property type="entry name" value="DEAD/DEAH_box_helicase_dom"/>
</dbReference>
<feature type="domain" description="Helicase ATP-binding" evidence="1">
    <location>
        <begin position="1"/>
        <end position="154"/>
    </location>
</feature>
<accession>A0AAW0YMC1</accession>
<reference evidence="2 3" key="1">
    <citation type="journal article" date="2024" name="BMC Genomics">
        <title>Genome assembly of redclaw crayfish (Cherax quadricarinatus) provides insights into its immune adaptation and hypoxia tolerance.</title>
        <authorList>
            <person name="Liu Z."/>
            <person name="Zheng J."/>
            <person name="Li H."/>
            <person name="Fang K."/>
            <person name="Wang S."/>
            <person name="He J."/>
            <person name="Zhou D."/>
            <person name="Weng S."/>
            <person name="Chi M."/>
            <person name="Gu Z."/>
            <person name="He J."/>
            <person name="Li F."/>
            <person name="Wang M."/>
        </authorList>
    </citation>
    <scope>NUCLEOTIDE SEQUENCE [LARGE SCALE GENOMIC DNA]</scope>
    <source>
        <strain evidence="2">ZL_2023a</strain>
    </source>
</reference>
<comment type="caution">
    <text evidence="2">The sequence shown here is derived from an EMBL/GenBank/DDBJ whole genome shotgun (WGS) entry which is preliminary data.</text>
</comment>
<dbReference type="CDD" id="cd17917">
    <property type="entry name" value="DEXHc_RHA-like"/>
    <property type="match status" value="1"/>
</dbReference>
<evidence type="ECO:0000313" key="2">
    <source>
        <dbReference type="EMBL" id="KAK8752988.1"/>
    </source>
</evidence>
<dbReference type="GO" id="GO:0004386">
    <property type="term" value="F:helicase activity"/>
    <property type="evidence" value="ECO:0007669"/>
    <property type="project" value="TreeGrafter"/>
</dbReference>
<gene>
    <name evidence="2" type="ORF">OTU49_001854</name>
</gene>
<evidence type="ECO:0000313" key="3">
    <source>
        <dbReference type="Proteomes" id="UP001445076"/>
    </source>
</evidence>
<dbReference type="PANTHER" id="PTHR18934:SF113">
    <property type="entry name" value="ATP-DEPENDENT RNA HELICASE TDRD9"/>
    <property type="match status" value="1"/>
</dbReference>
<dbReference type="GO" id="GO:0005524">
    <property type="term" value="F:ATP binding"/>
    <property type="evidence" value="ECO:0007669"/>
    <property type="project" value="InterPro"/>
</dbReference>
<dbReference type="AlphaFoldDB" id="A0AAW0YMC1"/>
<dbReference type="GO" id="GO:0003723">
    <property type="term" value="F:RNA binding"/>
    <property type="evidence" value="ECO:0007669"/>
    <property type="project" value="TreeGrafter"/>
</dbReference>
<keyword evidence="3" id="KW-1185">Reference proteome</keyword>
<evidence type="ECO:0000259" key="1">
    <source>
        <dbReference type="PROSITE" id="PS51192"/>
    </source>
</evidence>
<organism evidence="2 3">
    <name type="scientific">Cherax quadricarinatus</name>
    <name type="common">Australian red claw crayfish</name>
    <dbReference type="NCBI Taxonomy" id="27406"/>
    <lineage>
        <taxon>Eukaryota</taxon>
        <taxon>Metazoa</taxon>
        <taxon>Ecdysozoa</taxon>
        <taxon>Arthropoda</taxon>
        <taxon>Crustacea</taxon>
        <taxon>Multicrustacea</taxon>
        <taxon>Malacostraca</taxon>
        <taxon>Eumalacostraca</taxon>
        <taxon>Eucarida</taxon>
        <taxon>Decapoda</taxon>
        <taxon>Pleocyemata</taxon>
        <taxon>Astacidea</taxon>
        <taxon>Parastacoidea</taxon>
        <taxon>Parastacidae</taxon>
        <taxon>Cherax</taxon>
    </lineage>
</organism>